<sequence length="396" mass="44186">MPRAYEVFISGLKGTHSIEKGIAYYYRGRYIYDTGGKPIAPAPFSTGNKAQVRDLRTNFSPPYRADDPTLAEETDTSALDWSKKREQKKRQGTHEQDHTPNTEGPSSEQSFEPSSLLPSAMMLFSNSDRQYNSSAHNLALSTPRSIFPNAPNSSMHTKLLPIPEHESFPNVPSHHLRRYAAWIQYRSKRQNSSQHRSSAPSASSTSPQLEYHDSLEPLPLPSSTTSFTTSFTTQVLRSRGTRPSSPPPGSRCRPCHPSSPQLHHPRPRPPPPPPHPRPGLRRCLDPIPHLSGVSSGWVGRQQKRAFERLLQNAERDAKAFVTAEPRMQRARLRAPTSTSRAGCKGFRYCRVENSGGTSATCANRAASSSARFSAFFNRRSSQQEQLQLQTLECSEP</sequence>
<dbReference type="OrthoDB" id="3792817at2759"/>
<name>A0A2V1EA60_9PLEO</name>
<proteinExistence type="predicted"/>
<feature type="compositionally biased region" description="Low complexity" evidence="1">
    <location>
        <begin position="250"/>
        <end position="260"/>
    </location>
</feature>
<evidence type="ECO:0000256" key="1">
    <source>
        <dbReference type="SAM" id="MobiDB-lite"/>
    </source>
</evidence>
<evidence type="ECO:0000313" key="2">
    <source>
        <dbReference type="EMBL" id="PVI06115.1"/>
    </source>
</evidence>
<feature type="region of interest" description="Disordered" evidence="1">
    <location>
        <begin position="58"/>
        <end position="114"/>
    </location>
</feature>
<feature type="compositionally biased region" description="Pro residues" evidence="1">
    <location>
        <begin position="268"/>
        <end position="277"/>
    </location>
</feature>
<organism evidence="2 3">
    <name type="scientific">Periconia macrospinosa</name>
    <dbReference type="NCBI Taxonomy" id="97972"/>
    <lineage>
        <taxon>Eukaryota</taxon>
        <taxon>Fungi</taxon>
        <taxon>Dikarya</taxon>
        <taxon>Ascomycota</taxon>
        <taxon>Pezizomycotina</taxon>
        <taxon>Dothideomycetes</taxon>
        <taxon>Pleosporomycetidae</taxon>
        <taxon>Pleosporales</taxon>
        <taxon>Massarineae</taxon>
        <taxon>Periconiaceae</taxon>
        <taxon>Periconia</taxon>
    </lineage>
</organism>
<dbReference type="Proteomes" id="UP000244855">
    <property type="component" value="Unassembled WGS sequence"/>
</dbReference>
<gene>
    <name evidence="2" type="ORF">DM02DRAFT_667744</name>
</gene>
<reference evidence="2 3" key="1">
    <citation type="journal article" date="2018" name="Sci. Rep.">
        <title>Comparative genomics provides insights into the lifestyle and reveals functional heterogeneity of dark septate endophytic fungi.</title>
        <authorList>
            <person name="Knapp D.G."/>
            <person name="Nemeth J.B."/>
            <person name="Barry K."/>
            <person name="Hainaut M."/>
            <person name="Henrissat B."/>
            <person name="Johnson J."/>
            <person name="Kuo A."/>
            <person name="Lim J.H.P."/>
            <person name="Lipzen A."/>
            <person name="Nolan M."/>
            <person name="Ohm R.A."/>
            <person name="Tamas L."/>
            <person name="Grigoriev I.V."/>
            <person name="Spatafora J.W."/>
            <person name="Nagy L.G."/>
            <person name="Kovacs G.M."/>
        </authorList>
    </citation>
    <scope>NUCLEOTIDE SEQUENCE [LARGE SCALE GENOMIC DNA]</scope>
    <source>
        <strain evidence="2 3">DSE2036</strain>
    </source>
</reference>
<dbReference type="AlphaFoldDB" id="A0A2V1EA60"/>
<evidence type="ECO:0000313" key="3">
    <source>
        <dbReference type="Proteomes" id="UP000244855"/>
    </source>
</evidence>
<dbReference type="EMBL" id="KZ805310">
    <property type="protein sequence ID" value="PVI06115.1"/>
    <property type="molecule type" value="Genomic_DNA"/>
</dbReference>
<feature type="compositionally biased region" description="Low complexity" evidence="1">
    <location>
        <begin position="222"/>
        <end position="243"/>
    </location>
</feature>
<feature type="region of interest" description="Disordered" evidence="1">
    <location>
        <begin position="187"/>
        <end position="286"/>
    </location>
</feature>
<feature type="compositionally biased region" description="Polar residues" evidence="1">
    <location>
        <begin position="101"/>
        <end position="114"/>
    </location>
</feature>
<accession>A0A2V1EA60</accession>
<protein>
    <submittedName>
        <fullName evidence="2">Uncharacterized protein</fullName>
    </submittedName>
</protein>
<keyword evidence="3" id="KW-1185">Reference proteome</keyword>
<feature type="compositionally biased region" description="Low complexity" evidence="1">
    <location>
        <begin position="192"/>
        <end position="208"/>
    </location>
</feature>